<accession>A0A453E689</accession>
<dbReference type="EnsemblPlants" id="AET3Gv20237000.1">
    <property type="protein sequence ID" value="AET3Gv20237000.1"/>
    <property type="gene ID" value="AET3Gv20237000"/>
</dbReference>
<feature type="compositionally biased region" description="Low complexity" evidence="1">
    <location>
        <begin position="17"/>
        <end position="27"/>
    </location>
</feature>
<feature type="region of interest" description="Disordered" evidence="1">
    <location>
        <begin position="90"/>
        <end position="116"/>
    </location>
</feature>
<proteinExistence type="predicted"/>
<reference evidence="3" key="1">
    <citation type="journal article" date="2014" name="Science">
        <title>Ancient hybridizations among the ancestral genomes of bread wheat.</title>
        <authorList>
            <consortium name="International Wheat Genome Sequencing Consortium,"/>
            <person name="Marcussen T."/>
            <person name="Sandve S.R."/>
            <person name="Heier L."/>
            <person name="Spannagl M."/>
            <person name="Pfeifer M."/>
            <person name="Jakobsen K.S."/>
            <person name="Wulff B.B."/>
            <person name="Steuernagel B."/>
            <person name="Mayer K.F."/>
            <person name="Olsen O.A."/>
        </authorList>
    </citation>
    <scope>NUCLEOTIDE SEQUENCE [LARGE SCALE GENOMIC DNA]</scope>
    <source>
        <strain evidence="3">cv. AL8/78</strain>
    </source>
</reference>
<evidence type="ECO:0000313" key="3">
    <source>
        <dbReference type="Proteomes" id="UP000015105"/>
    </source>
</evidence>
<reference evidence="2" key="5">
    <citation type="journal article" date="2021" name="G3 (Bethesda)">
        <title>Aegilops tauschii genome assembly Aet v5.0 features greater sequence contiguity and improved annotation.</title>
        <authorList>
            <person name="Wang L."/>
            <person name="Zhu T."/>
            <person name="Rodriguez J.C."/>
            <person name="Deal K.R."/>
            <person name="Dubcovsky J."/>
            <person name="McGuire P.E."/>
            <person name="Lux T."/>
            <person name="Spannagl M."/>
            <person name="Mayer K.F.X."/>
            <person name="Baldrich P."/>
            <person name="Meyers B.C."/>
            <person name="Huo N."/>
            <person name="Gu Y.Q."/>
            <person name="Zhou H."/>
            <person name="Devos K.M."/>
            <person name="Bennetzen J.L."/>
            <person name="Unver T."/>
            <person name="Budak H."/>
            <person name="Gulick P.J."/>
            <person name="Galiba G."/>
            <person name="Kalapos B."/>
            <person name="Nelson D.R."/>
            <person name="Li P."/>
            <person name="You F.M."/>
            <person name="Luo M.C."/>
            <person name="Dvorak J."/>
        </authorList>
    </citation>
    <scope>NUCLEOTIDE SEQUENCE [LARGE SCALE GENOMIC DNA]</scope>
    <source>
        <strain evidence="2">cv. AL8/78</strain>
    </source>
</reference>
<reference evidence="3" key="2">
    <citation type="journal article" date="2017" name="Nat. Plants">
        <title>The Aegilops tauschii genome reveals multiple impacts of transposons.</title>
        <authorList>
            <person name="Zhao G."/>
            <person name="Zou C."/>
            <person name="Li K."/>
            <person name="Wang K."/>
            <person name="Li T."/>
            <person name="Gao L."/>
            <person name="Zhang X."/>
            <person name="Wang H."/>
            <person name="Yang Z."/>
            <person name="Liu X."/>
            <person name="Jiang W."/>
            <person name="Mao L."/>
            <person name="Kong X."/>
            <person name="Jiao Y."/>
            <person name="Jia J."/>
        </authorList>
    </citation>
    <scope>NUCLEOTIDE SEQUENCE [LARGE SCALE GENOMIC DNA]</scope>
    <source>
        <strain evidence="3">cv. AL8/78</strain>
    </source>
</reference>
<feature type="region of interest" description="Disordered" evidence="1">
    <location>
        <begin position="1"/>
        <end position="76"/>
    </location>
</feature>
<organism evidence="2 3">
    <name type="scientific">Aegilops tauschii subsp. strangulata</name>
    <name type="common">Goatgrass</name>
    <dbReference type="NCBI Taxonomy" id="200361"/>
    <lineage>
        <taxon>Eukaryota</taxon>
        <taxon>Viridiplantae</taxon>
        <taxon>Streptophyta</taxon>
        <taxon>Embryophyta</taxon>
        <taxon>Tracheophyta</taxon>
        <taxon>Spermatophyta</taxon>
        <taxon>Magnoliopsida</taxon>
        <taxon>Liliopsida</taxon>
        <taxon>Poales</taxon>
        <taxon>Poaceae</taxon>
        <taxon>BOP clade</taxon>
        <taxon>Pooideae</taxon>
        <taxon>Triticodae</taxon>
        <taxon>Triticeae</taxon>
        <taxon>Triticinae</taxon>
        <taxon>Aegilops</taxon>
    </lineage>
</organism>
<dbReference type="STRING" id="200361.A0A453E689"/>
<keyword evidence="3" id="KW-1185">Reference proteome</keyword>
<evidence type="ECO:0000256" key="1">
    <source>
        <dbReference type="SAM" id="MobiDB-lite"/>
    </source>
</evidence>
<evidence type="ECO:0000313" key="2">
    <source>
        <dbReference type="EnsemblPlants" id="AET3Gv20237000.1"/>
    </source>
</evidence>
<reference evidence="2" key="3">
    <citation type="journal article" date="2017" name="Nature">
        <title>Genome sequence of the progenitor of the wheat D genome Aegilops tauschii.</title>
        <authorList>
            <person name="Luo M.C."/>
            <person name="Gu Y.Q."/>
            <person name="Puiu D."/>
            <person name="Wang H."/>
            <person name="Twardziok S.O."/>
            <person name="Deal K.R."/>
            <person name="Huo N."/>
            <person name="Zhu T."/>
            <person name="Wang L."/>
            <person name="Wang Y."/>
            <person name="McGuire P.E."/>
            <person name="Liu S."/>
            <person name="Long H."/>
            <person name="Ramasamy R.K."/>
            <person name="Rodriguez J.C."/>
            <person name="Van S.L."/>
            <person name="Yuan L."/>
            <person name="Wang Z."/>
            <person name="Xia Z."/>
            <person name="Xiao L."/>
            <person name="Anderson O.D."/>
            <person name="Ouyang S."/>
            <person name="Liang Y."/>
            <person name="Zimin A.V."/>
            <person name="Pertea G."/>
            <person name="Qi P."/>
            <person name="Bennetzen J.L."/>
            <person name="Dai X."/>
            <person name="Dawson M.W."/>
            <person name="Muller H.G."/>
            <person name="Kugler K."/>
            <person name="Rivarola-Duarte L."/>
            <person name="Spannagl M."/>
            <person name="Mayer K.F.X."/>
            <person name="Lu F.H."/>
            <person name="Bevan M.W."/>
            <person name="Leroy P."/>
            <person name="Li P."/>
            <person name="You F.M."/>
            <person name="Sun Q."/>
            <person name="Liu Z."/>
            <person name="Lyons E."/>
            <person name="Wicker T."/>
            <person name="Salzberg S.L."/>
            <person name="Devos K.M."/>
            <person name="Dvorak J."/>
        </authorList>
    </citation>
    <scope>NUCLEOTIDE SEQUENCE [LARGE SCALE GENOMIC DNA]</scope>
    <source>
        <strain evidence="2">cv. AL8/78</strain>
    </source>
</reference>
<sequence length="116" mass="11992">PSPRSRPHRDLIRLPTSRSAAPCLPRAPCAPTPLDPVPGDDDAAATMAVDSDRGEGDLEIGLASPGSEGGVSPVAPGRRALESFLSGKCLDQSPSRAVRRPALVMSSSGKRLDQSP</sequence>
<dbReference type="Proteomes" id="UP000015105">
    <property type="component" value="Chromosome 3D"/>
</dbReference>
<name>A0A453E689_AEGTS</name>
<reference evidence="2" key="4">
    <citation type="submission" date="2019-03" db="UniProtKB">
        <authorList>
            <consortium name="EnsemblPlants"/>
        </authorList>
    </citation>
    <scope>IDENTIFICATION</scope>
</reference>
<dbReference type="Gramene" id="AET3Gv20237000.1">
    <property type="protein sequence ID" value="AET3Gv20237000.1"/>
    <property type="gene ID" value="AET3Gv20237000"/>
</dbReference>
<protein>
    <submittedName>
        <fullName evidence="2">Uncharacterized protein</fullName>
    </submittedName>
</protein>
<dbReference type="AlphaFoldDB" id="A0A453E689"/>